<feature type="region of interest" description="Disordered" evidence="1">
    <location>
        <begin position="1"/>
        <end position="48"/>
    </location>
</feature>
<proteinExistence type="predicted"/>
<reference evidence="2" key="1">
    <citation type="submission" date="2020-02" db="EMBL/GenBank/DDBJ databases">
        <authorList>
            <person name="Meier V. D."/>
        </authorList>
    </citation>
    <scope>NUCLEOTIDE SEQUENCE</scope>
    <source>
        <strain evidence="2">AVDCRST_MAG08</strain>
    </source>
</reference>
<feature type="non-terminal residue" evidence="2">
    <location>
        <position position="108"/>
    </location>
</feature>
<dbReference type="EMBL" id="CADCTG010000011">
    <property type="protein sequence ID" value="CAA9210465.1"/>
    <property type="molecule type" value="Genomic_DNA"/>
</dbReference>
<name>A0A6J4GZV6_9PROT</name>
<feature type="compositionally biased region" description="Gly residues" evidence="1">
    <location>
        <begin position="36"/>
        <end position="47"/>
    </location>
</feature>
<dbReference type="AlphaFoldDB" id="A0A6J4GZV6"/>
<gene>
    <name evidence="2" type="ORF">AVDCRST_MAG08-79</name>
</gene>
<evidence type="ECO:0000313" key="2">
    <source>
        <dbReference type="EMBL" id="CAA9210465.1"/>
    </source>
</evidence>
<feature type="non-terminal residue" evidence="2">
    <location>
        <position position="1"/>
    </location>
</feature>
<accession>A0A6J4GZV6</accession>
<feature type="compositionally biased region" description="Basic residues" evidence="1">
    <location>
        <begin position="79"/>
        <end position="101"/>
    </location>
</feature>
<feature type="region of interest" description="Disordered" evidence="1">
    <location>
        <begin position="62"/>
        <end position="108"/>
    </location>
</feature>
<organism evidence="2">
    <name type="scientific">uncultured Acetobacteraceae bacterium</name>
    <dbReference type="NCBI Taxonomy" id="169975"/>
    <lineage>
        <taxon>Bacteria</taxon>
        <taxon>Pseudomonadati</taxon>
        <taxon>Pseudomonadota</taxon>
        <taxon>Alphaproteobacteria</taxon>
        <taxon>Acetobacterales</taxon>
        <taxon>Acetobacteraceae</taxon>
        <taxon>environmental samples</taxon>
    </lineage>
</organism>
<protein>
    <submittedName>
        <fullName evidence="2">Uncharacterized protein</fullName>
    </submittedName>
</protein>
<sequence>ARARPDRGRPSGRIGGDVPLDERSDPAPHHPRLPGRAGGPGRDGGALGHLRVARFAPSAIAARGAPPGRGAARAAGLLRRGRSAHPVHALRHGGPRRRGGRRNGSGAL</sequence>
<feature type="compositionally biased region" description="Low complexity" evidence="1">
    <location>
        <begin position="62"/>
        <end position="78"/>
    </location>
</feature>
<evidence type="ECO:0000256" key="1">
    <source>
        <dbReference type="SAM" id="MobiDB-lite"/>
    </source>
</evidence>